<proteinExistence type="predicted"/>
<evidence type="ECO:0000313" key="3">
    <source>
        <dbReference type="Proteomes" id="UP000814176"/>
    </source>
</evidence>
<feature type="compositionally biased region" description="Polar residues" evidence="1">
    <location>
        <begin position="7"/>
        <end position="19"/>
    </location>
</feature>
<dbReference type="Proteomes" id="UP000814176">
    <property type="component" value="Unassembled WGS sequence"/>
</dbReference>
<evidence type="ECO:0000313" key="2">
    <source>
        <dbReference type="EMBL" id="KAH9836107.1"/>
    </source>
</evidence>
<gene>
    <name evidence="2" type="ORF">C8Q71DRAFT_66688</name>
</gene>
<sequence>MAEQAATAASSVDSANASRAVSVDTADSLPENSSIRSDRKPCATVLDLPADVLLLIFNDVFKAAGPPRRRQDVENSYGITLAPWLSSDDPNPQHPSPECLASVSPAWREAMSNSSHFWTRFVIWVGRDPTPLSRIHQHLAWSRNHPLEIYIVRRFDPSMEDPTEKAQVNAAIEALLPSVKRWRVLCMKLLHSSSLPLPHIDLVGCAEQLKTLILDFVVDDSINSTEGTAPLTGEFYTPVMEQLSIGGVAFNNSYKRFLPLFAMPPKIIILSITDYDSRNAVFSLADLLTCFRSCPDLSRLQLNNLHLDCSYGGPPIYTSKPPFWQGNVDFIDMDGAVIAEYGRLLGYPVVDYTSYTRCTAPSPAGAALVEAHHITMVEIDTPAALIHFFAADPQDLHCGDAWFTNCDGLTADVLRKLAQPIPAQSEVEVDDDDWLCPILQGLTIEGCKNFRSSDLRAMLEARRVCHEATGFALNGDQEFVVSSVSYLEVRGCCELEPGDKEWLHANVSTVVWDGWVGGTEHSLQVLPIQAGST</sequence>
<keyword evidence="3" id="KW-1185">Reference proteome</keyword>
<dbReference type="EMBL" id="JADCUA010000011">
    <property type="protein sequence ID" value="KAH9836107.1"/>
    <property type="molecule type" value="Genomic_DNA"/>
</dbReference>
<name>A0ABQ8KEE2_9APHY</name>
<dbReference type="GeneID" id="72000393"/>
<reference evidence="2 3" key="1">
    <citation type="journal article" date="2021" name="Environ. Microbiol.">
        <title>Gene family expansions and transcriptome signatures uncover fungal adaptations to wood decay.</title>
        <authorList>
            <person name="Hage H."/>
            <person name="Miyauchi S."/>
            <person name="Viragh M."/>
            <person name="Drula E."/>
            <person name="Min B."/>
            <person name="Chaduli D."/>
            <person name="Navarro D."/>
            <person name="Favel A."/>
            <person name="Norest M."/>
            <person name="Lesage-Meessen L."/>
            <person name="Balint B."/>
            <person name="Merenyi Z."/>
            <person name="de Eugenio L."/>
            <person name="Morin E."/>
            <person name="Martinez A.T."/>
            <person name="Baldrian P."/>
            <person name="Stursova M."/>
            <person name="Martinez M.J."/>
            <person name="Novotny C."/>
            <person name="Magnuson J.K."/>
            <person name="Spatafora J.W."/>
            <person name="Maurice S."/>
            <person name="Pangilinan J."/>
            <person name="Andreopoulos W."/>
            <person name="LaButti K."/>
            <person name="Hundley H."/>
            <person name="Na H."/>
            <person name="Kuo A."/>
            <person name="Barry K."/>
            <person name="Lipzen A."/>
            <person name="Henrissat B."/>
            <person name="Riley R."/>
            <person name="Ahrendt S."/>
            <person name="Nagy L.G."/>
            <person name="Grigoriev I.V."/>
            <person name="Martin F."/>
            <person name="Rosso M.N."/>
        </authorList>
    </citation>
    <scope>NUCLEOTIDE SEQUENCE [LARGE SCALE GENOMIC DNA]</scope>
    <source>
        <strain evidence="2 3">CIRM-BRFM 1785</strain>
    </source>
</reference>
<organism evidence="2 3">
    <name type="scientific">Rhodofomes roseus</name>
    <dbReference type="NCBI Taxonomy" id="34475"/>
    <lineage>
        <taxon>Eukaryota</taxon>
        <taxon>Fungi</taxon>
        <taxon>Dikarya</taxon>
        <taxon>Basidiomycota</taxon>
        <taxon>Agaricomycotina</taxon>
        <taxon>Agaricomycetes</taxon>
        <taxon>Polyporales</taxon>
        <taxon>Rhodofomes</taxon>
    </lineage>
</organism>
<dbReference type="RefSeq" id="XP_047778392.1">
    <property type="nucleotide sequence ID" value="XM_047919661.1"/>
</dbReference>
<comment type="caution">
    <text evidence="2">The sequence shown here is derived from an EMBL/GenBank/DDBJ whole genome shotgun (WGS) entry which is preliminary data.</text>
</comment>
<feature type="region of interest" description="Disordered" evidence="1">
    <location>
        <begin position="1"/>
        <end position="37"/>
    </location>
</feature>
<evidence type="ECO:0000256" key="1">
    <source>
        <dbReference type="SAM" id="MobiDB-lite"/>
    </source>
</evidence>
<protein>
    <recommendedName>
        <fullName evidence="4">F-box domain-containing protein</fullName>
    </recommendedName>
</protein>
<evidence type="ECO:0008006" key="4">
    <source>
        <dbReference type="Google" id="ProtNLM"/>
    </source>
</evidence>
<accession>A0ABQ8KEE2</accession>